<gene>
    <name evidence="2" type="primary">Aste57867_18230</name>
    <name evidence="1" type="ORF">As57867_018168</name>
    <name evidence="2" type="ORF">ASTE57867_18230</name>
</gene>
<dbReference type="EMBL" id="VJMH01006379">
    <property type="protein sequence ID" value="KAF0690395.1"/>
    <property type="molecule type" value="Genomic_DNA"/>
</dbReference>
<evidence type="ECO:0000313" key="2">
    <source>
        <dbReference type="EMBL" id="VFT94968.1"/>
    </source>
</evidence>
<dbReference type="Proteomes" id="UP000332933">
    <property type="component" value="Unassembled WGS sequence"/>
</dbReference>
<evidence type="ECO:0000313" key="3">
    <source>
        <dbReference type="Proteomes" id="UP000332933"/>
    </source>
</evidence>
<dbReference type="EMBL" id="CAADRA010006400">
    <property type="protein sequence ID" value="VFT94968.1"/>
    <property type="molecule type" value="Genomic_DNA"/>
</dbReference>
<proteinExistence type="predicted"/>
<dbReference type="InterPro" id="IPR021067">
    <property type="entry name" value="Glycosyltransferase"/>
</dbReference>
<dbReference type="AlphaFoldDB" id="A0A485L9J0"/>
<dbReference type="Pfam" id="PF11397">
    <property type="entry name" value="GlcNAc"/>
    <property type="match status" value="1"/>
</dbReference>
<dbReference type="OrthoDB" id="76265at2759"/>
<reference evidence="2 3" key="1">
    <citation type="submission" date="2019-03" db="EMBL/GenBank/DDBJ databases">
        <authorList>
            <person name="Gaulin E."/>
            <person name="Dumas B."/>
        </authorList>
    </citation>
    <scope>NUCLEOTIDE SEQUENCE [LARGE SCALE GENOMIC DNA]</scope>
    <source>
        <strain evidence="2">CBS 568.67</strain>
    </source>
</reference>
<reference evidence="1" key="2">
    <citation type="submission" date="2019-06" db="EMBL/GenBank/DDBJ databases">
        <title>Genomics analysis of Aphanomyces spp. identifies a new class of oomycete effector associated with host adaptation.</title>
        <authorList>
            <person name="Gaulin E."/>
        </authorList>
    </citation>
    <scope>NUCLEOTIDE SEQUENCE</scope>
    <source>
        <strain evidence="1">CBS 578.67</strain>
    </source>
</reference>
<evidence type="ECO:0000313" key="1">
    <source>
        <dbReference type="EMBL" id="KAF0690395.1"/>
    </source>
</evidence>
<organism evidence="2 3">
    <name type="scientific">Aphanomyces stellatus</name>
    <dbReference type="NCBI Taxonomy" id="120398"/>
    <lineage>
        <taxon>Eukaryota</taxon>
        <taxon>Sar</taxon>
        <taxon>Stramenopiles</taxon>
        <taxon>Oomycota</taxon>
        <taxon>Saprolegniomycetes</taxon>
        <taxon>Saprolegniales</taxon>
        <taxon>Verrucalvaceae</taxon>
        <taxon>Aphanomyces</taxon>
    </lineage>
</organism>
<accession>A0A485L9J0</accession>
<protein>
    <submittedName>
        <fullName evidence="2">Aste57867_18230 protein</fullName>
    </submittedName>
</protein>
<name>A0A485L9J0_9STRA</name>
<keyword evidence="3" id="KW-1185">Reference proteome</keyword>
<sequence length="111" mass="12456">MGLDWNPNAIITVYPDDTDEYPEDSVPPTGVTLMWVVQYSSSITIPCPEKPLLMSQFAGGFNFGTAVSALEVHNDPYTPYFFHGKLDAWLRRVHPDAHGVLSLLQRPEEHV</sequence>